<keyword evidence="2" id="KW-1185">Reference proteome</keyword>
<evidence type="ECO:0000313" key="1">
    <source>
        <dbReference type="EMBL" id="KAH0536940.1"/>
    </source>
</evidence>
<gene>
    <name evidence="1" type="ORF">GP486_008853</name>
</gene>
<comment type="caution">
    <text evidence="1">The sequence shown here is derived from an EMBL/GenBank/DDBJ whole genome shotgun (WGS) entry which is preliminary data.</text>
</comment>
<dbReference type="SUPFAM" id="SSF52151">
    <property type="entry name" value="FabD/lysophospholipase-like"/>
    <property type="match status" value="1"/>
</dbReference>
<dbReference type="PANTHER" id="PTHR14226:SF10">
    <property type="entry name" value="TRIACYLGLYCEROL LIPASE 4-RELATED"/>
    <property type="match status" value="1"/>
</dbReference>
<name>A0A9P8I7T7_9PEZI</name>
<sequence length="163" mass="18520">MTRLAEMFNVNHFIVSQVNPHVVPFVARDDDKAMIPEEEEEVAAVVTDTRAPSPGPGWVQTLVNLAKEEVLHRMHVLTEMGIFPTTLSKARSVLSQKYSGDITIFPEISYADLPRMLRNPTTEFILDAMRRGERATWPKLSRIRNHCAIELALDDAVQRLRAR</sequence>
<feature type="non-terminal residue" evidence="1">
    <location>
        <position position="163"/>
    </location>
</feature>
<dbReference type="AlphaFoldDB" id="A0A9P8I7T7"/>
<accession>A0A9P8I7T7</accession>
<dbReference type="Proteomes" id="UP000750711">
    <property type="component" value="Unassembled WGS sequence"/>
</dbReference>
<dbReference type="EMBL" id="JAGHQM010004202">
    <property type="protein sequence ID" value="KAH0536940.1"/>
    <property type="molecule type" value="Genomic_DNA"/>
</dbReference>
<protein>
    <submittedName>
        <fullName evidence="1">Uncharacterized protein</fullName>
    </submittedName>
</protein>
<dbReference type="PANTHER" id="PTHR14226">
    <property type="entry name" value="NEUROPATHY TARGET ESTERASE/SWISS CHEESE D.MELANOGASTER"/>
    <property type="match status" value="1"/>
</dbReference>
<reference evidence="1" key="1">
    <citation type="submission" date="2021-03" db="EMBL/GenBank/DDBJ databases">
        <title>Comparative genomics and phylogenomic investigation of the class Geoglossomycetes provide insights into ecological specialization and systematics.</title>
        <authorList>
            <person name="Melie T."/>
            <person name="Pirro S."/>
            <person name="Miller A.N."/>
            <person name="Quandt A."/>
        </authorList>
    </citation>
    <scope>NUCLEOTIDE SEQUENCE</scope>
    <source>
        <strain evidence="1">CAQ_001_2017</strain>
    </source>
</reference>
<organism evidence="1 2">
    <name type="scientific">Trichoglossum hirsutum</name>
    <dbReference type="NCBI Taxonomy" id="265104"/>
    <lineage>
        <taxon>Eukaryota</taxon>
        <taxon>Fungi</taxon>
        <taxon>Dikarya</taxon>
        <taxon>Ascomycota</taxon>
        <taxon>Pezizomycotina</taxon>
        <taxon>Geoglossomycetes</taxon>
        <taxon>Geoglossales</taxon>
        <taxon>Geoglossaceae</taxon>
        <taxon>Trichoglossum</taxon>
    </lineage>
</organism>
<evidence type="ECO:0000313" key="2">
    <source>
        <dbReference type="Proteomes" id="UP000750711"/>
    </source>
</evidence>
<proteinExistence type="predicted"/>
<dbReference type="InterPro" id="IPR050301">
    <property type="entry name" value="NTE"/>
</dbReference>
<dbReference type="InterPro" id="IPR016035">
    <property type="entry name" value="Acyl_Trfase/lysoPLipase"/>
</dbReference>